<dbReference type="Proteomes" id="UP000254346">
    <property type="component" value="Unassembled WGS sequence"/>
</dbReference>
<sequence length="56" mass="6300">MSPNHAQSAAGLEGIIWAFIWAPALLFALAAIPLLFFRKYEAMEEKIRHDLETVNS</sequence>
<accession>A0A379VYW1</accession>
<gene>
    <name evidence="2" type="primary">melB_1</name>
    <name evidence="2" type="ORF">NCTC8256_05206</name>
</gene>
<evidence type="ECO:0000313" key="2">
    <source>
        <dbReference type="EMBL" id="SUH11170.1"/>
    </source>
</evidence>
<evidence type="ECO:0000256" key="1">
    <source>
        <dbReference type="SAM" id="Phobius"/>
    </source>
</evidence>
<name>A0A379VYW1_SALET</name>
<evidence type="ECO:0000313" key="3">
    <source>
        <dbReference type="Proteomes" id="UP000254346"/>
    </source>
</evidence>
<keyword evidence="1" id="KW-0472">Membrane</keyword>
<reference evidence="2 3" key="1">
    <citation type="submission" date="2018-06" db="EMBL/GenBank/DDBJ databases">
        <authorList>
            <consortium name="Pathogen Informatics"/>
            <person name="Doyle S."/>
        </authorList>
    </citation>
    <scope>NUCLEOTIDE SEQUENCE [LARGE SCALE GENOMIC DNA]</scope>
    <source>
        <strain evidence="2 3">NCTC8256</strain>
    </source>
</reference>
<keyword evidence="1" id="KW-0812">Transmembrane</keyword>
<dbReference type="EMBL" id="UGXR01000001">
    <property type="protein sequence ID" value="SUH11170.1"/>
    <property type="molecule type" value="Genomic_DNA"/>
</dbReference>
<feature type="transmembrane region" description="Helical" evidence="1">
    <location>
        <begin position="15"/>
        <end position="37"/>
    </location>
</feature>
<protein>
    <submittedName>
        <fullName evidence="2">Inner membrane symporter yihP</fullName>
    </submittedName>
</protein>
<organism evidence="2 3">
    <name type="scientific">Salmonella enterica I</name>
    <dbReference type="NCBI Taxonomy" id="59201"/>
    <lineage>
        <taxon>Bacteria</taxon>
        <taxon>Pseudomonadati</taxon>
        <taxon>Pseudomonadota</taxon>
        <taxon>Gammaproteobacteria</taxon>
        <taxon>Enterobacterales</taxon>
        <taxon>Enterobacteriaceae</taxon>
        <taxon>Salmonella</taxon>
    </lineage>
</organism>
<dbReference type="AlphaFoldDB" id="A0A379VYW1"/>
<proteinExistence type="predicted"/>
<keyword evidence="1" id="KW-1133">Transmembrane helix</keyword>